<feature type="region of interest" description="Disordered" evidence="1">
    <location>
        <begin position="45"/>
        <end position="89"/>
    </location>
</feature>
<proteinExistence type="predicted"/>
<feature type="region of interest" description="Disordered" evidence="1">
    <location>
        <begin position="1"/>
        <end position="22"/>
    </location>
</feature>
<feature type="non-terminal residue" evidence="2">
    <location>
        <position position="1"/>
    </location>
</feature>
<name>A0A420IYR0_9PEZI</name>
<dbReference type="AlphaFoldDB" id="A0A420IYR0"/>
<organism evidence="2 3">
    <name type="scientific">Golovinomyces cichoracearum</name>
    <dbReference type="NCBI Taxonomy" id="62708"/>
    <lineage>
        <taxon>Eukaryota</taxon>
        <taxon>Fungi</taxon>
        <taxon>Dikarya</taxon>
        <taxon>Ascomycota</taxon>
        <taxon>Pezizomycotina</taxon>
        <taxon>Leotiomycetes</taxon>
        <taxon>Erysiphales</taxon>
        <taxon>Erysiphaceae</taxon>
        <taxon>Golovinomyces</taxon>
    </lineage>
</organism>
<reference evidence="2 3" key="1">
    <citation type="journal article" date="2018" name="BMC Genomics">
        <title>Comparative genome analyses reveal sequence features reflecting distinct modes of host-adaptation between dicot and monocot powdery mildew.</title>
        <authorList>
            <person name="Wu Y."/>
            <person name="Ma X."/>
            <person name="Pan Z."/>
            <person name="Kale S.D."/>
            <person name="Song Y."/>
            <person name="King H."/>
            <person name="Zhang Q."/>
            <person name="Presley C."/>
            <person name="Deng X."/>
            <person name="Wei C.I."/>
            <person name="Xiao S."/>
        </authorList>
    </citation>
    <scope>NUCLEOTIDE SEQUENCE [LARGE SCALE GENOMIC DNA]</scope>
    <source>
        <strain evidence="2">UMSG1</strain>
    </source>
</reference>
<evidence type="ECO:0000256" key="1">
    <source>
        <dbReference type="SAM" id="MobiDB-lite"/>
    </source>
</evidence>
<evidence type="ECO:0000313" key="3">
    <source>
        <dbReference type="Proteomes" id="UP000285326"/>
    </source>
</evidence>
<gene>
    <name evidence="2" type="ORF">GcM1_200005</name>
</gene>
<protein>
    <submittedName>
        <fullName evidence="2">Uncharacterized protein</fullName>
    </submittedName>
</protein>
<dbReference type="Proteomes" id="UP000285326">
    <property type="component" value="Unassembled WGS sequence"/>
</dbReference>
<sequence length="89" mass="10082">QQSTSATLQEQQNRPLQNPGAFDLSSISSDLYAALRERLTREILSQLPSPKLETQPQYTKSTNPLPYTPNFQNNSQQIQPPPTINQWTV</sequence>
<evidence type="ECO:0000313" key="2">
    <source>
        <dbReference type="EMBL" id="RKF79613.1"/>
    </source>
</evidence>
<accession>A0A420IYR0</accession>
<feature type="compositionally biased region" description="Polar residues" evidence="1">
    <location>
        <begin position="1"/>
        <end position="16"/>
    </location>
</feature>
<feature type="compositionally biased region" description="Polar residues" evidence="1">
    <location>
        <begin position="46"/>
        <end position="89"/>
    </location>
</feature>
<dbReference type="EMBL" id="MCBS01020081">
    <property type="protein sequence ID" value="RKF79613.1"/>
    <property type="molecule type" value="Genomic_DNA"/>
</dbReference>
<comment type="caution">
    <text evidence="2">The sequence shown here is derived from an EMBL/GenBank/DDBJ whole genome shotgun (WGS) entry which is preliminary data.</text>
</comment>